<dbReference type="InterPro" id="IPR036188">
    <property type="entry name" value="FAD/NAD-bd_sf"/>
</dbReference>
<name>A0A7K0J781_9ACTN</name>
<comment type="similarity">
    <text evidence="1">Belongs to the FAD-binding monooxygenase family.</text>
</comment>
<comment type="caution">
    <text evidence="5">The sequence shown here is derived from an EMBL/GenBank/DDBJ whole genome shotgun (WGS) entry which is preliminary data.</text>
</comment>
<keyword evidence="3" id="KW-0274">FAD</keyword>
<organism evidence="5 6">
    <name type="scientific">Cutibacterium porci</name>
    <dbReference type="NCBI Taxonomy" id="2605781"/>
    <lineage>
        <taxon>Bacteria</taxon>
        <taxon>Bacillati</taxon>
        <taxon>Actinomycetota</taxon>
        <taxon>Actinomycetes</taxon>
        <taxon>Propionibacteriales</taxon>
        <taxon>Propionibacteriaceae</taxon>
        <taxon>Cutibacterium</taxon>
    </lineage>
</organism>
<proteinExistence type="inferred from homology"/>
<dbReference type="Pfam" id="PF00743">
    <property type="entry name" value="FMO-like"/>
    <property type="match status" value="1"/>
</dbReference>
<evidence type="ECO:0000256" key="1">
    <source>
        <dbReference type="ARBA" id="ARBA00010139"/>
    </source>
</evidence>
<evidence type="ECO:0000256" key="4">
    <source>
        <dbReference type="ARBA" id="ARBA00023002"/>
    </source>
</evidence>
<dbReference type="Gene3D" id="3.50.50.60">
    <property type="entry name" value="FAD/NAD(P)-binding domain"/>
    <property type="match status" value="2"/>
</dbReference>
<accession>A0A7K0J781</accession>
<keyword evidence="4" id="KW-0560">Oxidoreductase</keyword>
<protein>
    <submittedName>
        <fullName evidence="5">NAD(P)/FAD-dependent oxidoreductase</fullName>
    </submittedName>
</protein>
<dbReference type="InterPro" id="IPR051209">
    <property type="entry name" value="FAD-bind_Monooxygenase_sf"/>
</dbReference>
<dbReference type="EMBL" id="VUMG01000002">
    <property type="protein sequence ID" value="MSS45810.1"/>
    <property type="molecule type" value="Genomic_DNA"/>
</dbReference>
<dbReference type="Pfam" id="PF13450">
    <property type="entry name" value="NAD_binding_8"/>
    <property type="match status" value="1"/>
</dbReference>
<dbReference type="GO" id="GO:0050661">
    <property type="term" value="F:NADP binding"/>
    <property type="evidence" value="ECO:0007669"/>
    <property type="project" value="InterPro"/>
</dbReference>
<dbReference type="AlphaFoldDB" id="A0A7K0J781"/>
<dbReference type="Proteomes" id="UP000466104">
    <property type="component" value="Unassembled WGS sequence"/>
</dbReference>
<sequence length="519" mass="57739">MITPIKVPNLSGVDSLTPDPKFITEVDFGESVPTGNHADVIITGGGFSGICLGSLLRRRGHHDFLIIDRNEDWGGCWLDNKYPGVACDVPSHLYSLSFELNPDWSHAYGSGAEICEYLKAAAHNEGLDEHYRPSTAMEEATWDPKNDLWHIETPRGEYTCHFLITGSGHLVDPKIPDIPGIDGFPGTILHSARWDTSADLTGKRVAVVGTGASSIQVTPAVAPMADQLVVFQRTPAYVMPRIDPPYTDIEKKTYRRHPDEMQRERDDHFWQAETLYGAMRLIPAMQDHVKKLTLSHLESLVEDPKIRQLLTPTYTPGCKRILVSNEYFKAFNRANVTLEPSALASVEGSTLISANGERYEADAIILCTGFTVSQPIYAAHVRNEKNETLADVWGKGGAPTHTLAQRGFPNLFTVNARNTGLGHNSSVHIIESQAAAVVQALDYCHDTGQTTLEPTAEADKAWNDWLRKWSRNTVWTSDGGCSAWYVDDRTGQLTAIWPDYAYDFRVQNGHFDPVWFDME</sequence>
<keyword evidence="6" id="KW-1185">Reference proteome</keyword>
<dbReference type="SUPFAM" id="SSF51905">
    <property type="entry name" value="FAD/NAD(P)-binding domain"/>
    <property type="match status" value="2"/>
</dbReference>
<dbReference type="GO" id="GO:0004499">
    <property type="term" value="F:N,N-dimethylaniline monooxygenase activity"/>
    <property type="evidence" value="ECO:0007669"/>
    <property type="project" value="InterPro"/>
</dbReference>
<gene>
    <name evidence="5" type="ORF">FYJ43_07125</name>
</gene>
<dbReference type="PANTHER" id="PTHR42877">
    <property type="entry name" value="L-ORNITHINE N(5)-MONOOXYGENASE-RELATED"/>
    <property type="match status" value="1"/>
</dbReference>
<dbReference type="InterPro" id="IPR020946">
    <property type="entry name" value="Flavin_mOase-like"/>
</dbReference>
<evidence type="ECO:0000256" key="2">
    <source>
        <dbReference type="ARBA" id="ARBA00022630"/>
    </source>
</evidence>
<keyword evidence="2" id="KW-0285">Flavoprotein</keyword>
<evidence type="ECO:0000256" key="3">
    <source>
        <dbReference type="ARBA" id="ARBA00022827"/>
    </source>
</evidence>
<reference evidence="5 6" key="1">
    <citation type="submission" date="2019-08" db="EMBL/GenBank/DDBJ databases">
        <title>In-depth cultivation of the pig gut microbiome towards novel bacterial diversity and tailored functional studies.</title>
        <authorList>
            <person name="Wylensek D."/>
            <person name="Hitch T.C.A."/>
            <person name="Clavel T."/>
        </authorList>
    </citation>
    <scope>NUCLEOTIDE SEQUENCE [LARGE SCALE GENOMIC DNA]</scope>
    <source>
        <strain evidence="5 6">WCA-380-WT-3A</strain>
    </source>
</reference>
<dbReference type="PANTHER" id="PTHR42877:SF4">
    <property type="entry name" value="FAD_NAD(P)-BINDING DOMAIN-CONTAINING PROTEIN-RELATED"/>
    <property type="match status" value="1"/>
</dbReference>
<dbReference type="GO" id="GO:0050660">
    <property type="term" value="F:flavin adenine dinucleotide binding"/>
    <property type="evidence" value="ECO:0007669"/>
    <property type="project" value="InterPro"/>
</dbReference>
<evidence type="ECO:0000313" key="5">
    <source>
        <dbReference type="EMBL" id="MSS45810.1"/>
    </source>
</evidence>
<evidence type="ECO:0000313" key="6">
    <source>
        <dbReference type="Proteomes" id="UP000466104"/>
    </source>
</evidence>
<dbReference type="RefSeq" id="WP_154563170.1">
    <property type="nucleotide sequence ID" value="NZ_VUMG01000002.1"/>
</dbReference>